<dbReference type="InterPro" id="IPR051159">
    <property type="entry name" value="Hexapeptide_acetyltransf"/>
</dbReference>
<keyword evidence="8" id="KW-1185">Reference proteome</keyword>
<dbReference type="SUPFAM" id="SSF51161">
    <property type="entry name" value="Trimeric LpxA-like enzymes"/>
    <property type="match status" value="1"/>
</dbReference>
<dbReference type="RefSeq" id="WP_208600194.1">
    <property type="nucleotide sequence ID" value="NZ_CP156749.1"/>
</dbReference>
<dbReference type="EMBL" id="FNSC01000001">
    <property type="protein sequence ID" value="SED89653.1"/>
    <property type="molecule type" value="Genomic_DNA"/>
</dbReference>
<evidence type="ECO:0000256" key="3">
    <source>
        <dbReference type="ARBA" id="ARBA00022679"/>
    </source>
</evidence>
<evidence type="ECO:0000313" key="8">
    <source>
        <dbReference type="Proteomes" id="UP000242849"/>
    </source>
</evidence>
<dbReference type="Proteomes" id="UP000242849">
    <property type="component" value="Unassembled WGS sequence"/>
</dbReference>
<organism evidence="7 8">
    <name type="scientific">Pseudomonas anguilliseptica</name>
    <dbReference type="NCBI Taxonomy" id="53406"/>
    <lineage>
        <taxon>Bacteria</taxon>
        <taxon>Pseudomonadati</taxon>
        <taxon>Pseudomonadota</taxon>
        <taxon>Gammaproteobacteria</taxon>
        <taxon>Pseudomonadales</taxon>
        <taxon>Pseudomonadaceae</taxon>
        <taxon>Pseudomonas</taxon>
    </lineage>
</organism>
<dbReference type="STRING" id="53406.SAMN05421553_3588"/>
<keyword evidence="5" id="KW-0443">Lipid metabolism</keyword>
<gene>
    <name evidence="7" type="ORF">SAMN05421553_3588</name>
</gene>
<dbReference type="PANTHER" id="PTHR23416">
    <property type="entry name" value="SIALIC ACID SYNTHASE-RELATED"/>
    <property type="match status" value="1"/>
</dbReference>
<keyword evidence="1" id="KW-0444">Lipid biosynthesis</keyword>
<evidence type="ECO:0000256" key="5">
    <source>
        <dbReference type="ARBA" id="ARBA00023098"/>
    </source>
</evidence>
<keyword evidence="2" id="KW-0441">Lipid A biosynthesis</keyword>
<dbReference type="GO" id="GO:0016746">
    <property type="term" value="F:acyltransferase activity"/>
    <property type="evidence" value="ECO:0007669"/>
    <property type="project" value="UniProtKB-KW"/>
</dbReference>
<dbReference type="AlphaFoldDB" id="A0A1H5EEM3"/>
<dbReference type="PROSITE" id="PS00101">
    <property type="entry name" value="HEXAPEP_TRANSFERASES"/>
    <property type="match status" value="1"/>
</dbReference>
<evidence type="ECO:0000256" key="1">
    <source>
        <dbReference type="ARBA" id="ARBA00022516"/>
    </source>
</evidence>
<evidence type="ECO:0000256" key="2">
    <source>
        <dbReference type="ARBA" id="ARBA00022556"/>
    </source>
</evidence>
<dbReference type="InterPro" id="IPR011004">
    <property type="entry name" value="Trimer_LpxA-like_sf"/>
</dbReference>
<dbReference type="Pfam" id="PF00132">
    <property type="entry name" value="Hexapep"/>
    <property type="match status" value="1"/>
</dbReference>
<proteinExistence type="predicted"/>
<protein>
    <submittedName>
        <fullName evidence="7">Hexapeptide repeat of succinyl-transferase</fullName>
    </submittedName>
</protein>
<keyword evidence="4" id="KW-0677">Repeat</keyword>
<reference evidence="8" key="1">
    <citation type="submission" date="2016-10" db="EMBL/GenBank/DDBJ databases">
        <authorList>
            <person name="Varghese N."/>
            <person name="Submissions S."/>
        </authorList>
    </citation>
    <scope>NUCLEOTIDE SEQUENCE [LARGE SCALE GENOMIC DNA]</scope>
    <source>
        <strain evidence="8">DSM 12111</strain>
    </source>
</reference>
<evidence type="ECO:0000256" key="6">
    <source>
        <dbReference type="ARBA" id="ARBA00023315"/>
    </source>
</evidence>
<dbReference type="CDD" id="cd04647">
    <property type="entry name" value="LbH_MAT_like"/>
    <property type="match status" value="1"/>
</dbReference>
<dbReference type="GO" id="GO:0016020">
    <property type="term" value="C:membrane"/>
    <property type="evidence" value="ECO:0007669"/>
    <property type="project" value="GOC"/>
</dbReference>
<dbReference type="Gene3D" id="2.160.10.10">
    <property type="entry name" value="Hexapeptide repeat proteins"/>
    <property type="match status" value="1"/>
</dbReference>
<name>A0A1H5EEM3_PSEAG</name>
<keyword evidence="3 7" id="KW-0808">Transferase</keyword>
<dbReference type="GO" id="GO:0009245">
    <property type="term" value="P:lipid A biosynthetic process"/>
    <property type="evidence" value="ECO:0007669"/>
    <property type="project" value="UniProtKB-KW"/>
</dbReference>
<accession>A0A1H5EEM3</accession>
<dbReference type="InterPro" id="IPR001451">
    <property type="entry name" value="Hexapep"/>
</dbReference>
<sequence length="242" mass="25593">MQQLKQWIKHGNTPLARNAWRLAQAVRHAQMPLIPGVHRALYLGYETTRQALSTLARCIWWTPLLQSRLQAPAPRLYLYGGLPAILGPLHLRIGADCRVAGRTTLSGRGVEGQPAVLEVGRNCDIGWGSSIAVGRRVVLGDNVRLAPNCFLAGYPGHPMNAAERAAGLPERPEQIGDIVLAADVWLGTGVMVMAGVHIGAGTVVAAGSVVTRNLPAGVLAGGSPARVLRPLIENDLGTGVLA</sequence>
<evidence type="ECO:0000256" key="4">
    <source>
        <dbReference type="ARBA" id="ARBA00022737"/>
    </source>
</evidence>
<keyword evidence="6" id="KW-0012">Acyltransferase</keyword>
<dbReference type="InterPro" id="IPR018357">
    <property type="entry name" value="Hexapep_transf_CS"/>
</dbReference>
<evidence type="ECO:0000313" key="7">
    <source>
        <dbReference type="EMBL" id="SED89653.1"/>
    </source>
</evidence>